<keyword evidence="2" id="KW-0472">Membrane</keyword>
<dbReference type="PANTHER" id="PTHR48021:SF47">
    <property type="entry name" value="GH17672P"/>
    <property type="match status" value="1"/>
</dbReference>
<comment type="caution">
    <text evidence="4">The sequence shown here is derived from an EMBL/GenBank/DDBJ whole genome shotgun (WGS) entry which is preliminary data.</text>
</comment>
<name>A0AAW1M1W8_POPJA</name>
<gene>
    <name evidence="4" type="ORF">QE152_g9265</name>
</gene>
<dbReference type="AlphaFoldDB" id="A0AAW1M1W8"/>
<feature type="transmembrane region" description="Helical" evidence="2">
    <location>
        <begin position="12"/>
        <end position="33"/>
    </location>
</feature>
<feature type="transmembrane region" description="Helical" evidence="2">
    <location>
        <begin position="93"/>
        <end position="113"/>
    </location>
</feature>
<proteinExistence type="predicted"/>
<dbReference type="PROSITE" id="PS50850">
    <property type="entry name" value="MFS"/>
    <property type="match status" value="1"/>
</dbReference>
<evidence type="ECO:0000256" key="1">
    <source>
        <dbReference type="ARBA" id="ARBA00004141"/>
    </source>
</evidence>
<dbReference type="GO" id="GO:0022857">
    <property type="term" value="F:transmembrane transporter activity"/>
    <property type="evidence" value="ECO:0007669"/>
    <property type="project" value="InterPro"/>
</dbReference>
<organism evidence="4 5">
    <name type="scientific">Popillia japonica</name>
    <name type="common">Japanese beetle</name>
    <dbReference type="NCBI Taxonomy" id="7064"/>
    <lineage>
        <taxon>Eukaryota</taxon>
        <taxon>Metazoa</taxon>
        <taxon>Ecdysozoa</taxon>
        <taxon>Arthropoda</taxon>
        <taxon>Hexapoda</taxon>
        <taxon>Insecta</taxon>
        <taxon>Pterygota</taxon>
        <taxon>Neoptera</taxon>
        <taxon>Endopterygota</taxon>
        <taxon>Coleoptera</taxon>
        <taxon>Polyphaga</taxon>
        <taxon>Scarabaeiformia</taxon>
        <taxon>Scarabaeidae</taxon>
        <taxon>Rutelinae</taxon>
        <taxon>Popillia</taxon>
    </lineage>
</organism>
<dbReference type="PANTHER" id="PTHR48021">
    <property type="match status" value="1"/>
</dbReference>
<dbReference type="SUPFAM" id="SSF103473">
    <property type="entry name" value="MFS general substrate transporter"/>
    <property type="match status" value="1"/>
</dbReference>
<keyword evidence="2" id="KW-1133">Transmembrane helix</keyword>
<keyword evidence="5" id="KW-1185">Reference proteome</keyword>
<evidence type="ECO:0000259" key="3">
    <source>
        <dbReference type="PROSITE" id="PS50850"/>
    </source>
</evidence>
<dbReference type="Proteomes" id="UP001458880">
    <property type="component" value="Unassembled WGS sequence"/>
</dbReference>
<dbReference type="Gene3D" id="1.20.1250.20">
    <property type="entry name" value="MFS general substrate transporter like domains"/>
    <property type="match status" value="1"/>
</dbReference>
<reference evidence="4 5" key="1">
    <citation type="journal article" date="2024" name="BMC Genomics">
        <title>De novo assembly and annotation of Popillia japonica's genome with initial clues to its potential as an invasive pest.</title>
        <authorList>
            <person name="Cucini C."/>
            <person name="Boschi S."/>
            <person name="Funari R."/>
            <person name="Cardaioli E."/>
            <person name="Iannotti N."/>
            <person name="Marturano G."/>
            <person name="Paoli F."/>
            <person name="Bruttini M."/>
            <person name="Carapelli A."/>
            <person name="Frati F."/>
            <person name="Nardi F."/>
        </authorList>
    </citation>
    <scope>NUCLEOTIDE SEQUENCE [LARGE SCALE GENOMIC DNA]</scope>
    <source>
        <strain evidence="4">DMR45628</strain>
    </source>
</reference>
<dbReference type="InterPro" id="IPR050549">
    <property type="entry name" value="MFS_Trehalose_Transporter"/>
</dbReference>
<dbReference type="InterPro" id="IPR011701">
    <property type="entry name" value="MFS"/>
</dbReference>
<dbReference type="InterPro" id="IPR036259">
    <property type="entry name" value="MFS_trans_sf"/>
</dbReference>
<sequence length="141" mass="15300">MAERKKIDTGTNVFLYFVAVTVHLTSATAGIAFCWSSPVSPKLENLDDNPLGVALSVDESSWLASLTSLGAVVGPFAGGYLGDSIGRKRSLTITAILSTLSFGLLAFGQYLYIYYVARFIGGEKLRRFIIGVFLVVYVEYL</sequence>
<evidence type="ECO:0000313" key="4">
    <source>
        <dbReference type="EMBL" id="KAK9739174.1"/>
    </source>
</evidence>
<comment type="subcellular location">
    <subcellularLocation>
        <location evidence="1">Membrane</location>
        <topology evidence="1">Multi-pass membrane protein</topology>
    </subcellularLocation>
</comment>
<keyword evidence="2" id="KW-0812">Transmembrane</keyword>
<dbReference type="InterPro" id="IPR020846">
    <property type="entry name" value="MFS_dom"/>
</dbReference>
<evidence type="ECO:0000313" key="5">
    <source>
        <dbReference type="Proteomes" id="UP001458880"/>
    </source>
</evidence>
<feature type="transmembrane region" description="Helical" evidence="2">
    <location>
        <begin position="62"/>
        <end position="81"/>
    </location>
</feature>
<dbReference type="GO" id="GO:0016020">
    <property type="term" value="C:membrane"/>
    <property type="evidence" value="ECO:0007669"/>
    <property type="project" value="UniProtKB-SubCell"/>
</dbReference>
<dbReference type="Pfam" id="PF07690">
    <property type="entry name" value="MFS_1"/>
    <property type="match status" value="1"/>
</dbReference>
<accession>A0AAW1M1W8</accession>
<evidence type="ECO:0000256" key="2">
    <source>
        <dbReference type="SAM" id="Phobius"/>
    </source>
</evidence>
<protein>
    <submittedName>
        <fullName evidence="4">Major Facilitator Superfamily</fullName>
    </submittedName>
</protein>
<feature type="domain" description="Major facilitator superfamily (MFS) profile" evidence="3">
    <location>
        <begin position="14"/>
        <end position="141"/>
    </location>
</feature>
<dbReference type="EMBL" id="JASPKY010000078">
    <property type="protein sequence ID" value="KAK9739174.1"/>
    <property type="molecule type" value="Genomic_DNA"/>
</dbReference>